<evidence type="ECO:0000256" key="9">
    <source>
        <dbReference type="PIRNR" id="PIRNR000477"/>
    </source>
</evidence>
<dbReference type="Proteomes" id="UP001597308">
    <property type="component" value="Unassembled WGS sequence"/>
</dbReference>
<evidence type="ECO:0000256" key="6">
    <source>
        <dbReference type="ARBA" id="ARBA00022676"/>
    </source>
</evidence>
<protein>
    <recommendedName>
        <fullName evidence="5 9">Purine nucleoside phosphorylase</fullName>
        <ecNumber evidence="4 9">2.4.2.1</ecNumber>
    </recommendedName>
    <alternativeName>
        <fullName evidence="8 9">Inosine-guanosine phosphorylase</fullName>
    </alternativeName>
</protein>
<dbReference type="CDD" id="cd09009">
    <property type="entry name" value="PNP-EcPNPII_like"/>
    <property type="match status" value="1"/>
</dbReference>
<dbReference type="NCBIfam" id="TIGR01697">
    <property type="entry name" value="PNPH-PUNA-XAPA"/>
    <property type="match status" value="1"/>
</dbReference>
<proteinExistence type="inferred from homology"/>
<accession>A0ABW4K7J4</accession>
<evidence type="ECO:0000256" key="4">
    <source>
        <dbReference type="ARBA" id="ARBA00011886"/>
    </source>
</evidence>
<keyword evidence="7 9" id="KW-0808">Transferase</keyword>
<reference evidence="12" key="1">
    <citation type="journal article" date="2019" name="Int. J. Syst. Evol. Microbiol.">
        <title>The Global Catalogue of Microorganisms (GCM) 10K type strain sequencing project: providing services to taxonomists for standard genome sequencing and annotation.</title>
        <authorList>
            <consortium name="The Broad Institute Genomics Platform"/>
            <consortium name="The Broad Institute Genome Sequencing Center for Infectious Disease"/>
            <person name="Wu L."/>
            <person name="Ma J."/>
        </authorList>
    </citation>
    <scope>NUCLEOTIDE SEQUENCE [LARGE SCALE GENOMIC DNA]</scope>
    <source>
        <strain evidence="12">KCTC 23707</strain>
    </source>
</reference>
<gene>
    <name evidence="11" type="ORF">ACFSCV_12195</name>
</gene>
<evidence type="ECO:0000313" key="12">
    <source>
        <dbReference type="Proteomes" id="UP001597308"/>
    </source>
</evidence>
<evidence type="ECO:0000256" key="3">
    <source>
        <dbReference type="ARBA" id="ARBA00011233"/>
    </source>
</evidence>
<evidence type="ECO:0000256" key="2">
    <source>
        <dbReference type="ARBA" id="ARBA00006751"/>
    </source>
</evidence>
<organism evidence="11 12">
    <name type="scientific">Methylopila henanensis</name>
    <dbReference type="NCBI Taxonomy" id="873516"/>
    <lineage>
        <taxon>Bacteria</taxon>
        <taxon>Pseudomonadati</taxon>
        <taxon>Pseudomonadota</taxon>
        <taxon>Alphaproteobacteria</taxon>
        <taxon>Hyphomicrobiales</taxon>
        <taxon>Methylopilaceae</taxon>
        <taxon>Methylopila</taxon>
    </lineage>
</organism>
<dbReference type="InterPro" id="IPR011269">
    <property type="entry name" value="PUNP"/>
</dbReference>
<dbReference type="PANTHER" id="PTHR11904:SF9">
    <property type="entry name" value="PURINE NUCLEOSIDE PHOSPHORYLASE-RELATED"/>
    <property type="match status" value="1"/>
</dbReference>
<dbReference type="GO" id="GO:0004731">
    <property type="term" value="F:purine-nucleoside phosphorylase activity"/>
    <property type="evidence" value="ECO:0007669"/>
    <property type="project" value="UniProtKB-EC"/>
</dbReference>
<comment type="function">
    <text evidence="9">The purine nucleoside phosphorylases catalyze the phosphorolytic breakdown of the N-glycosidic bond in the beta-(deoxy)ribonucleoside molecules, with the formation of the corresponding free purine bases and pentose-1-phosphate.</text>
</comment>
<dbReference type="PANTHER" id="PTHR11904">
    <property type="entry name" value="METHYLTHIOADENOSINE/PURINE NUCLEOSIDE PHOSPHORYLASE"/>
    <property type="match status" value="1"/>
</dbReference>
<dbReference type="InterPro" id="IPR000845">
    <property type="entry name" value="Nucleoside_phosphorylase_d"/>
</dbReference>
<evidence type="ECO:0000259" key="10">
    <source>
        <dbReference type="Pfam" id="PF01048"/>
    </source>
</evidence>
<comment type="caution">
    <text evidence="11">The sequence shown here is derived from an EMBL/GenBank/DDBJ whole genome shotgun (WGS) entry which is preliminary data.</text>
</comment>
<feature type="domain" description="Nucleoside phosphorylase" evidence="10">
    <location>
        <begin position="23"/>
        <end position="264"/>
    </location>
</feature>
<dbReference type="EMBL" id="JBHUER010000008">
    <property type="protein sequence ID" value="MFD1703762.1"/>
    <property type="molecule type" value="Genomic_DNA"/>
</dbReference>
<keyword evidence="6 9" id="KW-0328">Glycosyltransferase</keyword>
<comment type="pathway">
    <text evidence="1 9">Purine metabolism; purine nucleoside salvage.</text>
</comment>
<dbReference type="InterPro" id="IPR011268">
    <property type="entry name" value="Purine_phosphorylase"/>
</dbReference>
<comment type="subunit">
    <text evidence="3">Homotrimer.</text>
</comment>
<dbReference type="Gene3D" id="3.40.50.1580">
    <property type="entry name" value="Nucleoside phosphorylase domain"/>
    <property type="match status" value="1"/>
</dbReference>
<evidence type="ECO:0000256" key="7">
    <source>
        <dbReference type="ARBA" id="ARBA00022679"/>
    </source>
</evidence>
<dbReference type="SUPFAM" id="SSF53167">
    <property type="entry name" value="Purine and uridine phosphorylases"/>
    <property type="match status" value="1"/>
</dbReference>
<name>A0ABW4K7J4_9HYPH</name>
<dbReference type="NCBIfam" id="NF006054">
    <property type="entry name" value="PRK08202.1"/>
    <property type="match status" value="1"/>
</dbReference>
<sequence length="269" mass="27105">MSDAETATARIRAVAGDEPATLALVLGSGLGGLTETFEDAHRVAFADLPGFPAEAVSGHAKRVIVGRFAGRRVAALEGRAHAYETGDAGAMRTPIATLKALGATRLLLTNAVGALDPAFAPGTLVAVSDHINLTGLNPLTGVGGDARFVDMVDAYSPGLRAALGRAAAAEGIALGEGVLMWFPGPSFETPAEIRAARALGADLVGMSVAPEAVLARHFGLELAAVSVVVNMAAGLGPAGPSHAETQAVAATGAEALRRLLARLIGSLHD</sequence>
<evidence type="ECO:0000313" key="11">
    <source>
        <dbReference type="EMBL" id="MFD1703762.1"/>
    </source>
</evidence>
<dbReference type="PIRSF" id="PIRSF000477">
    <property type="entry name" value="PurNPase"/>
    <property type="match status" value="1"/>
</dbReference>
<dbReference type="EC" id="2.4.2.1" evidence="4 9"/>
<evidence type="ECO:0000256" key="8">
    <source>
        <dbReference type="ARBA" id="ARBA00031036"/>
    </source>
</evidence>
<dbReference type="NCBIfam" id="TIGR01698">
    <property type="entry name" value="PUNP"/>
    <property type="match status" value="1"/>
</dbReference>
<dbReference type="RefSeq" id="WP_378799852.1">
    <property type="nucleotide sequence ID" value="NZ_JBHUER010000008.1"/>
</dbReference>
<dbReference type="InterPro" id="IPR035994">
    <property type="entry name" value="Nucleoside_phosphorylase_sf"/>
</dbReference>
<dbReference type="Pfam" id="PF01048">
    <property type="entry name" value="PNP_UDP_1"/>
    <property type="match status" value="1"/>
</dbReference>
<keyword evidence="12" id="KW-1185">Reference proteome</keyword>
<evidence type="ECO:0000256" key="5">
    <source>
        <dbReference type="ARBA" id="ARBA00013834"/>
    </source>
</evidence>
<evidence type="ECO:0000256" key="1">
    <source>
        <dbReference type="ARBA" id="ARBA00005058"/>
    </source>
</evidence>
<comment type="similarity">
    <text evidence="2 9">Belongs to the PNP/MTAP phosphorylase family.</text>
</comment>